<dbReference type="PANTHER" id="PTHR45614">
    <property type="entry name" value="MYB PROTEIN-RELATED"/>
    <property type="match status" value="1"/>
</dbReference>
<reference evidence="6" key="1">
    <citation type="submission" date="2024-06" db="EMBL/GenBank/DDBJ databases">
        <authorList>
            <person name="Ryan C."/>
        </authorList>
    </citation>
    <scope>NUCLEOTIDE SEQUENCE [LARGE SCALE GENOMIC DNA]</scope>
</reference>
<feature type="compositionally biased region" description="Polar residues" evidence="2">
    <location>
        <begin position="11"/>
        <end position="21"/>
    </location>
</feature>
<reference evidence="5 6" key="2">
    <citation type="submission" date="2024-10" db="EMBL/GenBank/DDBJ databases">
        <authorList>
            <person name="Ryan C."/>
        </authorList>
    </citation>
    <scope>NUCLEOTIDE SEQUENCE [LARGE SCALE GENOMIC DNA]</scope>
</reference>
<gene>
    <name evidence="5" type="ORF">URODEC1_LOCUS76578</name>
</gene>
<name>A0ABC9CMC4_9POAL</name>
<dbReference type="InterPro" id="IPR017930">
    <property type="entry name" value="Myb_dom"/>
</dbReference>
<organism evidence="5 6">
    <name type="scientific">Urochloa decumbens</name>
    <dbReference type="NCBI Taxonomy" id="240449"/>
    <lineage>
        <taxon>Eukaryota</taxon>
        <taxon>Viridiplantae</taxon>
        <taxon>Streptophyta</taxon>
        <taxon>Embryophyta</taxon>
        <taxon>Tracheophyta</taxon>
        <taxon>Spermatophyta</taxon>
        <taxon>Magnoliopsida</taxon>
        <taxon>Liliopsida</taxon>
        <taxon>Poales</taxon>
        <taxon>Poaceae</taxon>
        <taxon>PACMAD clade</taxon>
        <taxon>Panicoideae</taxon>
        <taxon>Panicodae</taxon>
        <taxon>Paniceae</taxon>
        <taxon>Melinidinae</taxon>
        <taxon>Urochloa</taxon>
    </lineage>
</organism>
<evidence type="ECO:0000259" key="4">
    <source>
        <dbReference type="PROSITE" id="PS51294"/>
    </source>
</evidence>
<dbReference type="Proteomes" id="UP001497457">
    <property type="component" value="Chromosome 3rd"/>
</dbReference>
<dbReference type="InterPro" id="IPR001005">
    <property type="entry name" value="SANT/Myb"/>
</dbReference>
<dbReference type="Pfam" id="PF13921">
    <property type="entry name" value="Myb_DNA-bind_6"/>
    <property type="match status" value="1"/>
</dbReference>
<dbReference type="SUPFAM" id="SSF46689">
    <property type="entry name" value="Homeodomain-like"/>
    <property type="match status" value="1"/>
</dbReference>
<protein>
    <submittedName>
        <fullName evidence="5">Uncharacterized protein</fullName>
    </submittedName>
</protein>
<dbReference type="AlphaFoldDB" id="A0ABC9CMC4"/>
<dbReference type="PANTHER" id="PTHR45614:SF109">
    <property type="match status" value="1"/>
</dbReference>
<dbReference type="SMART" id="SM00717">
    <property type="entry name" value="SANT"/>
    <property type="match status" value="2"/>
</dbReference>
<accession>A0ABC9CMC4</accession>
<dbReference type="PROSITE" id="PS50090">
    <property type="entry name" value="MYB_LIKE"/>
    <property type="match status" value="2"/>
</dbReference>
<sequence length="361" mass="40300">MVRRAGGVQRRGTSTKPTSCSGEIDWIAEEHDGPQQDSEYFEDEEPEGTVSFKRRGAWSQEENEILIEMVNAHSSKDWSSIAQAVRGRSRKQCRDRWKHYLDPAVNQSPWSEQEEIDLIRAHKIHGNKWCELAKLFPGRTGKAIKNYWTGAMKRKVKSYLGSGSPEQLSPCPNDPLIPVGRDSTLTTCQVSSKNIQVSSDDLPVRPKSKQGFTEACRNACKLEAKGSDSIHDEEYVPHSVNVPEMVDGQIVGFSLPVITEEKVVSSLSSLDQNVSCVPANSPTSLKKEQSTKFLEVPPSFFPARSFQARNVHSDVICSNADPESQELHLTNITDLLDMSYCESLMLITPDSTNDEDFVHGM</sequence>
<keyword evidence="1" id="KW-0238">DNA-binding</keyword>
<dbReference type="CDD" id="cd00167">
    <property type="entry name" value="SANT"/>
    <property type="match status" value="2"/>
</dbReference>
<dbReference type="EMBL" id="OZ075113">
    <property type="protein sequence ID" value="CAL5022685.1"/>
    <property type="molecule type" value="Genomic_DNA"/>
</dbReference>
<feature type="domain" description="HTH myb-type" evidence="4">
    <location>
        <begin position="53"/>
        <end position="105"/>
    </location>
</feature>
<evidence type="ECO:0000313" key="5">
    <source>
        <dbReference type="EMBL" id="CAL5022685.1"/>
    </source>
</evidence>
<dbReference type="GO" id="GO:0003677">
    <property type="term" value="F:DNA binding"/>
    <property type="evidence" value="ECO:0007669"/>
    <property type="project" value="UniProtKB-KW"/>
</dbReference>
<keyword evidence="6" id="KW-1185">Reference proteome</keyword>
<dbReference type="Gene3D" id="1.10.10.60">
    <property type="entry name" value="Homeodomain-like"/>
    <property type="match status" value="2"/>
</dbReference>
<evidence type="ECO:0000256" key="2">
    <source>
        <dbReference type="SAM" id="MobiDB-lite"/>
    </source>
</evidence>
<evidence type="ECO:0000313" key="6">
    <source>
        <dbReference type="Proteomes" id="UP001497457"/>
    </source>
</evidence>
<feature type="domain" description="Myb-like" evidence="3">
    <location>
        <begin position="54"/>
        <end position="101"/>
    </location>
</feature>
<dbReference type="PROSITE" id="PS51294">
    <property type="entry name" value="HTH_MYB"/>
    <property type="match status" value="2"/>
</dbReference>
<feature type="region of interest" description="Disordered" evidence="2">
    <location>
        <begin position="1"/>
        <end position="48"/>
    </location>
</feature>
<evidence type="ECO:0000256" key="1">
    <source>
        <dbReference type="ARBA" id="ARBA00023125"/>
    </source>
</evidence>
<dbReference type="InterPro" id="IPR050560">
    <property type="entry name" value="MYB_TF"/>
</dbReference>
<dbReference type="InterPro" id="IPR009057">
    <property type="entry name" value="Homeodomain-like_sf"/>
</dbReference>
<proteinExistence type="predicted"/>
<evidence type="ECO:0000259" key="3">
    <source>
        <dbReference type="PROSITE" id="PS50090"/>
    </source>
</evidence>
<feature type="domain" description="HTH myb-type" evidence="4">
    <location>
        <begin position="109"/>
        <end position="156"/>
    </location>
</feature>
<feature type="domain" description="Myb-like" evidence="3">
    <location>
        <begin position="102"/>
        <end position="152"/>
    </location>
</feature>